<keyword evidence="2" id="KW-1185">Reference proteome</keyword>
<dbReference type="OrthoDB" id="2730767at2"/>
<proteinExistence type="predicted"/>
<name>A0A330H1R4_9HYPH</name>
<protein>
    <submittedName>
        <fullName evidence="1">Uncharacterized protein</fullName>
    </submittedName>
</protein>
<dbReference type="RefSeq" id="WP_112125528.1">
    <property type="nucleotide sequence ID" value="NZ_QMBQ01000001.1"/>
</dbReference>
<evidence type="ECO:0000313" key="2">
    <source>
        <dbReference type="Proteomes" id="UP000251956"/>
    </source>
</evidence>
<dbReference type="EMBL" id="QMBQ01000001">
    <property type="protein sequence ID" value="RAZ79957.1"/>
    <property type="molecule type" value="Genomic_DNA"/>
</dbReference>
<accession>A0A330H1R4</accession>
<reference evidence="1 2" key="2">
    <citation type="submission" date="2018-07" db="EMBL/GenBank/DDBJ databases">
        <title>Diversity of Mesorhizobium strains in Brazil.</title>
        <authorList>
            <person name="Helene L.C.F."/>
            <person name="Dall'Agnol R."/>
            <person name="Delamuta J.R.M."/>
            <person name="Hungria M."/>
        </authorList>
    </citation>
    <scope>NUCLEOTIDE SEQUENCE [LARGE SCALE GENOMIC DNA]</scope>
    <source>
        <strain evidence="1 2">CNPSo 3140</strain>
    </source>
</reference>
<sequence>MLDKRAREILLQTFWKNGWIRDTDRRISPDDFAYAKRMGYMFDPIKLSHDQVVSQLIEERDRANPTALSDAFLASLGSRRLDLRSALGSYAFATNFPRHEIAATPATVVPSGARRCAWCGFYGHPTPAEFDLNVLNFERHKWGGVRRDNPTYVWLDLSLFRTEPLPESTAADRQTMHRIIETASSMRAVATVSDLEKALAGTFQSSKAERRVLIEILAVCGVLQPRNRSGYFGEFTLANEREHTGQHLNDWRYPAIWWRGSDGVSESALAAHFPGL</sequence>
<comment type="caution">
    <text evidence="1">The sequence shown here is derived from an EMBL/GenBank/DDBJ whole genome shotgun (WGS) entry which is preliminary data.</text>
</comment>
<reference evidence="2" key="1">
    <citation type="submission" date="2018-06" db="EMBL/GenBank/DDBJ databases">
        <authorList>
            <person name="Helene L.C."/>
            <person name="Dall'Agnol R."/>
            <person name="Delamuta J.R."/>
            <person name="Hungria M."/>
        </authorList>
    </citation>
    <scope>NUCLEOTIDE SEQUENCE [LARGE SCALE GENOMIC DNA]</scope>
    <source>
        <strain evidence="2">CNPSo 3140</strain>
    </source>
</reference>
<dbReference type="Proteomes" id="UP000251956">
    <property type="component" value="Unassembled WGS sequence"/>
</dbReference>
<dbReference type="AlphaFoldDB" id="A0A330H1R4"/>
<organism evidence="1 2">
    <name type="scientific">Mesorhizobium atlanticum</name>
    <dbReference type="NCBI Taxonomy" id="2233532"/>
    <lineage>
        <taxon>Bacteria</taxon>
        <taxon>Pseudomonadati</taxon>
        <taxon>Pseudomonadota</taxon>
        <taxon>Alphaproteobacteria</taxon>
        <taxon>Hyphomicrobiales</taxon>
        <taxon>Phyllobacteriaceae</taxon>
        <taxon>Mesorhizobium</taxon>
    </lineage>
</organism>
<gene>
    <name evidence="1" type="ORF">DPM35_01270</name>
</gene>
<evidence type="ECO:0000313" key="1">
    <source>
        <dbReference type="EMBL" id="RAZ79957.1"/>
    </source>
</evidence>